<evidence type="ECO:0000313" key="3">
    <source>
        <dbReference type="Proteomes" id="UP000078284"/>
    </source>
</evidence>
<feature type="region of interest" description="Disordered" evidence="1">
    <location>
        <begin position="1445"/>
        <end position="1556"/>
    </location>
</feature>
<feature type="compositionally biased region" description="Pro residues" evidence="1">
    <location>
        <begin position="881"/>
        <end position="891"/>
    </location>
</feature>
<feature type="region of interest" description="Disordered" evidence="1">
    <location>
        <begin position="1025"/>
        <end position="1071"/>
    </location>
</feature>
<organism evidence="2 3">
    <name type="scientific">Arabidopsis thaliana</name>
    <name type="common">Mouse-ear cress</name>
    <dbReference type="NCBI Taxonomy" id="3702"/>
    <lineage>
        <taxon>Eukaryota</taxon>
        <taxon>Viridiplantae</taxon>
        <taxon>Streptophyta</taxon>
        <taxon>Embryophyta</taxon>
        <taxon>Tracheophyta</taxon>
        <taxon>Spermatophyta</taxon>
        <taxon>Magnoliopsida</taxon>
        <taxon>eudicotyledons</taxon>
        <taxon>Gunneridae</taxon>
        <taxon>Pentapetalae</taxon>
        <taxon>rosids</taxon>
        <taxon>malvids</taxon>
        <taxon>Brassicales</taxon>
        <taxon>Brassicaceae</taxon>
        <taxon>Camelineae</taxon>
        <taxon>Arabidopsis</taxon>
    </lineage>
</organism>
<proteinExistence type="predicted"/>
<dbReference type="InterPro" id="IPR027417">
    <property type="entry name" value="P-loop_NTPase"/>
</dbReference>
<feature type="compositionally biased region" description="Low complexity" evidence="1">
    <location>
        <begin position="867"/>
        <end position="880"/>
    </location>
</feature>
<dbReference type="Gene3D" id="1.10.8.730">
    <property type="match status" value="1"/>
</dbReference>
<reference evidence="3" key="1">
    <citation type="journal article" date="2016" name="Proc. Natl. Acad. Sci. U.S.A.">
        <title>Chromosome-level assembly of Arabidopsis thaliana Ler reveals the extent of translocation and inversion polymorphisms.</title>
        <authorList>
            <person name="Zapata L."/>
            <person name="Ding J."/>
            <person name="Willing E.M."/>
            <person name="Hartwig B."/>
            <person name="Bezdan D."/>
            <person name="Jiao W.B."/>
            <person name="Patel V."/>
            <person name="Velikkakam James G."/>
            <person name="Koornneef M."/>
            <person name="Ossowski S."/>
            <person name="Schneeberger K."/>
        </authorList>
    </citation>
    <scope>NUCLEOTIDE SEQUENCE [LARGE SCALE GENOMIC DNA]</scope>
    <source>
        <strain evidence="3">cv. Landsberg erecta</strain>
    </source>
</reference>
<feature type="compositionally biased region" description="Low complexity" evidence="1">
    <location>
        <begin position="830"/>
        <end position="848"/>
    </location>
</feature>
<accession>A0A178U6U8</accession>
<comment type="caution">
    <text evidence="2">The sequence shown here is derived from an EMBL/GenBank/DDBJ whole genome shotgun (WGS) entry which is preliminary data.</text>
</comment>
<dbReference type="EMBL" id="LUHQ01000010">
    <property type="protein sequence ID" value="OAO89380.1"/>
    <property type="molecule type" value="Genomic_DNA"/>
</dbReference>
<evidence type="ECO:0000256" key="1">
    <source>
        <dbReference type="SAM" id="MobiDB-lite"/>
    </source>
</evidence>
<dbReference type="Gene3D" id="3.40.50.300">
    <property type="entry name" value="P-loop containing nucleotide triphosphate hydrolases"/>
    <property type="match status" value="1"/>
</dbReference>
<gene>
    <name evidence="2" type="ORF">AXX17_ATUG01250</name>
</gene>
<evidence type="ECO:0000313" key="2">
    <source>
        <dbReference type="EMBL" id="OAO89380.1"/>
    </source>
</evidence>
<feature type="compositionally biased region" description="Acidic residues" evidence="1">
    <location>
        <begin position="1038"/>
        <end position="1071"/>
    </location>
</feature>
<protein>
    <submittedName>
        <fullName evidence="2">Uncharacterized protein</fullName>
    </submittedName>
</protein>
<feature type="compositionally biased region" description="Acidic residues" evidence="1">
    <location>
        <begin position="1459"/>
        <end position="1556"/>
    </location>
</feature>
<feature type="compositionally biased region" description="Basic and acidic residues" evidence="1">
    <location>
        <begin position="795"/>
        <end position="806"/>
    </location>
</feature>
<feature type="non-terminal residue" evidence="2">
    <location>
        <position position="1556"/>
    </location>
</feature>
<name>A0A178U6U8_ARATH</name>
<sequence length="1556" mass="176791">MNKNKSEQGPTRRVNFYANTNAFYSGEKNVSYLYLVDQLPSELELSFRKTIRRECKAGVRITFITNLNRDTINWESPTNKNKLQTWKNLEKANDREVSIYEAAGEVGRLDLQNYKKKSERGLAFDDTVKSVESSCKRSKIKIKRITGNLTDYLETFSPFSLRKNSGVIKRTGSNVIPDELVARLNSYDQGTVGTGSMYWGTDIYSKKPVLKEPKVIDTDAENWLIAAETGGGKSYFVKSSCIQLLGRNDMVGTINDIEGDEYEDLGYIIANHSSVVMLDIGESGGSYFDPVEIYETGVADLDEEMHSLSVSFTKSMFKTLVGDKLLQKRDWAETIIENGVEEFYADLGVVNSDSKTWKKTKGKTIFDVYEKIKIYKPHKLNSEFEADKELVIAQLESRLGRNSRTTGRFSNRVQFDSIRDAKLVINSFGMKGRSASTVSAVDMALMQLYTALISHLRSVFAKSRGMYNFKIWEEFQRWGGFPGAEETLKTPLSGGRKLGDSKVRHELCERLQMPLMKKELDLIERNRKKSDDNTTEYEDFDAIKMNPYAKAFLVGLERRDFSITKIVLPDSLSKTRLFQTDRQAKKEAEVSAEKSAKEENVKSEFDIEQEKLVKKHGAPKKGFRWTDDGKLQAIGDKGMTSEDVIYAYVRGLSTLDFSNAQRYSYKTDVVKSYQGFYEAEQDFTYNKNFQKVTNDAELDALAKYQDGEIVVNQILDQFERWIGKSGEDVTPDAKIENTEIGNVNGNIENKKDSDNVNPYSRPNNDNDKINQNAPKDDAPTIIESFDSRNFVSDDDLAKERQDRQDRQNPPSVEHGQGGDPFSDLDIDAMFSNPSPSSPTDNNNSFNSFGDAPPLGQPLGGGNDPFLNPIGGIPPMGGMNQPPTPFGQPPQQPKSDEEKIMDAGKKSWSFIKDLGSGFHDLKSTPTNWSMTGRNLVKMSAIACGLSFATMMIFKKDVMDFMMGSGFTAIVGVLLLSFNNDKARMIKGTDGEEEQPFDINKIEGDPLPQDDIFANAFATEPNMVVNLDKPPLEEVQPFDSYEEDEDEGEEDDDEFDDGWDEFDEEEDDEYDEEDDEITEFVTVDEAPTDIATVLTDVDQVPADEDEDDEWDAYSRLIREVQQQMDLESGADDYESDLSEILSVEKRLLTVYVEATRPKKLKNSETASVSVKDAIIKEQDFFLNTDNRIPVVMGFNELGDTIKTDLYDVESILTADVKGKVSDWYQFRTPHVRRFESNPQDIITMLTHLTEVEGPRREKIMAEVGKLTDKDKKLFHARMVDLVTKMPGFGLRLWGIPHLVKNDIIPKTVSDLIPCKISVKGDESHVEATTGAKPTKNGTGVTRVLDYQAKLWEKLEPDSIKDNKKDYSQVKAEEFERLQLLRPLPVLDERSLISEEVEEDYEIQLKASESIEHITLDSILPHEITSHIEGVFEKLNSNVNLDLVSEDEPIDYTKEEPPVAIIDEEEDEEIVDDEIIDDDVIEDDEIEDEELEDDELEDEDEEEIIEDDDEEELLDDDEDEEDLEEDFEEEEEEEFLEDEEDEEIIEEDEDDFEDEEELE</sequence>
<feature type="region of interest" description="Disordered" evidence="1">
    <location>
        <begin position="743"/>
        <end position="899"/>
    </location>
</feature>
<feature type="compositionally biased region" description="Basic and acidic residues" evidence="1">
    <location>
        <begin position="764"/>
        <end position="778"/>
    </location>
</feature>
<dbReference type="Proteomes" id="UP000078284">
    <property type="component" value="Unassembled WGS sequence"/>
</dbReference>